<protein>
    <submittedName>
        <fullName evidence="1">Uncharacterized protein</fullName>
    </submittedName>
</protein>
<dbReference type="EMBL" id="GBXM01104787">
    <property type="protein sequence ID" value="JAH03790.1"/>
    <property type="molecule type" value="Transcribed_RNA"/>
</dbReference>
<proteinExistence type="predicted"/>
<reference evidence="1" key="1">
    <citation type="submission" date="2014-11" db="EMBL/GenBank/DDBJ databases">
        <authorList>
            <person name="Amaro Gonzalez C."/>
        </authorList>
    </citation>
    <scope>NUCLEOTIDE SEQUENCE</scope>
</reference>
<evidence type="ECO:0000313" key="1">
    <source>
        <dbReference type="EMBL" id="JAH03790.1"/>
    </source>
</evidence>
<accession>A0A0E9PI88</accession>
<dbReference type="AlphaFoldDB" id="A0A0E9PI88"/>
<organism evidence="1">
    <name type="scientific">Anguilla anguilla</name>
    <name type="common">European freshwater eel</name>
    <name type="synonym">Muraena anguilla</name>
    <dbReference type="NCBI Taxonomy" id="7936"/>
    <lineage>
        <taxon>Eukaryota</taxon>
        <taxon>Metazoa</taxon>
        <taxon>Chordata</taxon>
        <taxon>Craniata</taxon>
        <taxon>Vertebrata</taxon>
        <taxon>Euteleostomi</taxon>
        <taxon>Actinopterygii</taxon>
        <taxon>Neopterygii</taxon>
        <taxon>Teleostei</taxon>
        <taxon>Anguilliformes</taxon>
        <taxon>Anguillidae</taxon>
        <taxon>Anguilla</taxon>
    </lineage>
</organism>
<sequence length="73" mass="7886">MVILTTGLDVGEGAPCWPVSTSHLHCLLRLSWQDLLSDIVYYVVEQQRSCLQFVGLGGGEGGWRVCSASLSCS</sequence>
<reference evidence="1" key="2">
    <citation type="journal article" date="2015" name="Fish Shellfish Immunol.">
        <title>Early steps in the European eel (Anguilla anguilla)-Vibrio vulnificus interaction in the gills: Role of the RtxA13 toxin.</title>
        <authorList>
            <person name="Callol A."/>
            <person name="Pajuelo D."/>
            <person name="Ebbesson L."/>
            <person name="Teles M."/>
            <person name="MacKenzie S."/>
            <person name="Amaro C."/>
        </authorList>
    </citation>
    <scope>NUCLEOTIDE SEQUENCE</scope>
</reference>
<name>A0A0E9PI88_ANGAN</name>